<keyword evidence="2" id="KW-0503">Monooxygenase</keyword>
<evidence type="ECO:0000313" key="6">
    <source>
        <dbReference type="Proteomes" id="UP000626092"/>
    </source>
</evidence>
<evidence type="ECO:0000259" key="4">
    <source>
        <dbReference type="Pfam" id="PF01494"/>
    </source>
</evidence>
<dbReference type="OrthoDB" id="655030at2759"/>
<dbReference type="Proteomes" id="UP000626092">
    <property type="component" value="Unassembled WGS sequence"/>
</dbReference>
<organism evidence="5 6">
    <name type="scientific">Rhododendron simsii</name>
    <name type="common">Sims's rhododendron</name>
    <dbReference type="NCBI Taxonomy" id="118357"/>
    <lineage>
        <taxon>Eukaryota</taxon>
        <taxon>Viridiplantae</taxon>
        <taxon>Streptophyta</taxon>
        <taxon>Embryophyta</taxon>
        <taxon>Tracheophyta</taxon>
        <taxon>Spermatophyta</taxon>
        <taxon>Magnoliopsida</taxon>
        <taxon>eudicotyledons</taxon>
        <taxon>Gunneridae</taxon>
        <taxon>Pentapetalae</taxon>
        <taxon>asterids</taxon>
        <taxon>Ericales</taxon>
        <taxon>Ericaceae</taxon>
        <taxon>Ericoideae</taxon>
        <taxon>Rhodoreae</taxon>
        <taxon>Rhododendron</taxon>
    </lineage>
</organism>
<gene>
    <name evidence="5" type="ORF">RHSIM_Rhsim05G0053700</name>
</gene>
<keyword evidence="6" id="KW-1185">Reference proteome</keyword>
<dbReference type="InterPro" id="IPR036188">
    <property type="entry name" value="FAD/NAD-bd_sf"/>
</dbReference>
<accession>A0A834LNV7</accession>
<dbReference type="PRINTS" id="PR00420">
    <property type="entry name" value="RNGMNOXGNASE"/>
</dbReference>
<comment type="caution">
    <text evidence="5">The sequence shown here is derived from an EMBL/GenBank/DDBJ whole genome shotgun (WGS) entry which is preliminary data.</text>
</comment>
<dbReference type="Pfam" id="PF01494">
    <property type="entry name" value="FAD_binding_3"/>
    <property type="match status" value="1"/>
</dbReference>
<name>A0A834LNV7_RHOSS</name>
<evidence type="ECO:0000256" key="2">
    <source>
        <dbReference type="ARBA" id="ARBA00023033"/>
    </source>
</evidence>
<evidence type="ECO:0000256" key="1">
    <source>
        <dbReference type="ARBA" id="ARBA00023002"/>
    </source>
</evidence>
<dbReference type="GO" id="GO:0004497">
    <property type="term" value="F:monooxygenase activity"/>
    <property type="evidence" value="ECO:0007669"/>
    <property type="project" value="UniProtKB-KW"/>
</dbReference>
<sequence>MEGVEAEIVIVGAGIAGLATSLGLHRLGIRSLVLESSESLRVSGFAFTTWTNAWRALDEIGIGDSLRQQHDRLYGIVASSIISGLPTSEMSFTTKASHGDHEVRCVRRKFLLEALQKELPSGTIRFSSKVVSIEEDSGGCFKMVHLANGSVVKAKVLIGCDGVNSVVSKWLGFKKPAFVGRSAIRGFADFKCSHGFEPKFLLFVGKGVRCGFVPCNEGTVYWFFTFASSTKDKEIEKNPAKMKEFVLSNLGKVPDKVKAIVEITELDSITYSPLRSGRPWELLWANISKGNVCVTGDAFHPMTPDIRQGGCSALEDGVVLARCLAEALRETPSTAEAKEGYGKEYRRIEMGMKKFAKERKWRGIVLVSTAYMVGFVQQSNGVVVSFLRDKVLGSFMAGLLLKRADFDCGKLSIS</sequence>
<dbReference type="PANTHER" id="PTHR45934:SF20">
    <property type="entry name" value="MONOOXYGENASE 2-RELATED"/>
    <property type="match status" value="1"/>
</dbReference>
<proteinExistence type="inferred from homology"/>
<feature type="domain" description="FAD-binding" evidence="4">
    <location>
        <begin position="6"/>
        <end position="334"/>
    </location>
</feature>
<dbReference type="Gene3D" id="3.50.50.60">
    <property type="entry name" value="FAD/NAD(P)-binding domain"/>
    <property type="match status" value="1"/>
</dbReference>
<keyword evidence="1" id="KW-0560">Oxidoreductase</keyword>
<dbReference type="AlphaFoldDB" id="A0A834LNV7"/>
<protein>
    <recommendedName>
        <fullName evidence="4">FAD-binding domain-containing protein</fullName>
    </recommendedName>
</protein>
<dbReference type="GO" id="GO:0071949">
    <property type="term" value="F:FAD binding"/>
    <property type="evidence" value="ECO:0007669"/>
    <property type="project" value="InterPro"/>
</dbReference>
<dbReference type="InterPro" id="IPR002938">
    <property type="entry name" value="FAD-bd"/>
</dbReference>
<comment type="similarity">
    <text evidence="3">Belongs to the 3-hydroxybenzoate 6-hydroxylase family.</text>
</comment>
<dbReference type="PANTHER" id="PTHR45934">
    <property type="entry name" value="FAD/NAD(P)-BINDING OXIDOREDUCTASE FAMILY PROTEIN"/>
    <property type="match status" value="1"/>
</dbReference>
<evidence type="ECO:0000313" key="5">
    <source>
        <dbReference type="EMBL" id="KAF7144399.1"/>
    </source>
</evidence>
<reference evidence="5" key="1">
    <citation type="submission" date="2019-11" db="EMBL/GenBank/DDBJ databases">
        <authorList>
            <person name="Liu Y."/>
            <person name="Hou J."/>
            <person name="Li T.-Q."/>
            <person name="Guan C.-H."/>
            <person name="Wu X."/>
            <person name="Wu H.-Z."/>
            <person name="Ling F."/>
            <person name="Zhang R."/>
            <person name="Shi X.-G."/>
            <person name="Ren J.-P."/>
            <person name="Chen E.-F."/>
            <person name="Sun J.-M."/>
        </authorList>
    </citation>
    <scope>NUCLEOTIDE SEQUENCE</scope>
    <source>
        <strain evidence="5">Adult_tree_wgs_1</strain>
        <tissue evidence="5">Leaves</tissue>
    </source>
</reference>
<evidence type="ECO:0000256" key="3">
    <source>
        <dbReference type="ARBA" id="ARBA00024018"/>
    </source>
</evidence>
<dbReference type="EMBL" id="WJXA01000005">
    <property type="protein sequence ID" value="KAF7144399.1"/>
    <property type="molecule type" value="Genomic_DNA"/>
</dbReference>
<dbReference type="SUPFAM" id="SSF51905">
    <property type="entry name" value="FAD/NAD(P)-binding domain"/>
    <property type="match status" value="1"/>
</dbReference>
<dbReference type="InterPro" id="IPR044560">
    <property type="entry name" value="MOase"/>
</dbReference>